<reference evidence="3 4" key="1">
    <citation type="submission" date="2020-06" db="EMBL/GenBank/DDBJ databases">
        <title>Transcriptomic and genomic resources for Thalictrum thalictroides and T. hernandezii: Facilitating candidate gene discovery in an emerging model plant lineage.</title>
        <authorList>
            <person name="Arias T."/>
            <person name="Riano-Pachon D.M."/>
            <person name="Di Stilio V.S."/>
        </authorList>
    </citation>
    <scope>NUCLEOTIDE SEQUENCE [LARGE SCALE GENOMIC DNA]</scope>
    <source>
        <strain evidence="4">cv. WT478/WT964</strain>
        <tissue evidence="3">Leaves</tissue>
    </source>
</reference>
<evidence type="ECO:0000313" key="4">
    <source>
        <dbReference type="Proteomes" id="UP000554482"/>
    </source>
</evidence>
<dbReference type="PANTHER" id="PTHR31346">
    <property type="entry name" value="MULTIPLE ORGANELLAR RNA EDITING FACTOR 2, CHLOROPLASTIC-RELATED-RELATED"/>
    <property type="match status" value="1"/>
</dbReference>
<dbReference type="InterPro" id="IPR054059">
    <property type="entry name" value="MORF/ORRM1/DAG-like_MORF"/>
</dbReference>
<dbReference type="Pfam" id="PF21864">
    <property type="entry name" value="MORF_dom"/>
    <property type="match status" value="1"/>
</dbReference>
<sequence length="160" mass="17863">MTRVPKTITISPFSSFAAHPNSSLSSTTSAESVYFHFNAMCCWNPPLRVSYIADEILKPACECGVASCNCNKNHWLVILQTNGLEFATEQELFNHYIKTLAIVLGSEEEARKKIYLVSCGWRFGFGTEIDKVTKFKLEGCSGVAAILEDYHYHTRNPNSG</sequence>
<keyword evidence="4" id="KW-1185">Reference proteome</keyword>
<evidence type="ECO:0000256" key="1">
    <source>
        <dbReference type="ARBA" id="ARBA00022946"/>
    </source>
</evidence>
<dbReference type="PANTHER" id="PTHR31346:SF7">
    <property type="entry name" value="MULTIPLE ORGANELLAR RNA EDITING FACTOR 2, CHLOROPLASTIC-RELATED"/>
    <property type="match status" value="1"/>
</dbReference>
<dbReference type="Proteomes" id="UP000554482">
    <property type="component" value="Unassembled WGS sequence"/>
</dbReference>
<protein>
    <submittedName>
        <fullName evidence="3">Multiple organellar rna editing factor 5 protein</fullName>
    </submittedName>
</protein>
<comment type="caution">
    <text evidence="3">The sequence shown here is derived from an EMBL/GenBank/DDBJ whole genome shotgun (WGS) entry which is preliminary data.</text>
</comment>
<dbReference type="AlphaFoldDB" id="A0A7J6WT91"/>
<gene>
    <name evidence="3" type="ORF">FRX31_010553</name>
</gene>
<dbReference type="GO" id="GO:0016554">
    <property type="term" value="P:cytidine to uridine editing"/>
    <property type="evidence" value="ECO:0007669"/>
    <property type="project" value="InterPro"/>
</dbReference>
<feature type="non-terminal residue" evidence="3">
    <location>
        <position position="1"/>
    </location>
</feature>
<feature type="domain" description="MORF/ORRM1/DAG-like MORF" evidence="2">
    <location>
        <begin position="73"/>
        <end position="156"/>
    </location>
</feature>
<evidence type="ECO:0000259" key="2">
    <source>
        <dbReference type="Pfam" id="PF21864"/>
    </source>
</evidence>
<evidence type="ECO:0000313" key="3">
    <source>
        <dbReference type="EMBL" id="KAF5199860.1"/>
    </source>
</evidence>
<dbReference type="EMBL" id="JABWDY010011378">
    <property type="protein sequence ID" value="KAF5199860.1"/>
    <property type="molecule type" value="Genomic_DNA"/>
</dbReference>
<name>A0A7J6WT91_THATH</name>
<accession>A0A7J6WT91</accession>
<proteinExistence type="predicted"/>
<organism evidence="3 4">
    <name type="scientific">Thalictrum thalictroides</name>
    <name type="common">Rue-anemone</name>
    <name type="synonym">Anemone thalictroides</name>
    <dbReference type="NCBI Taxonomy" id="46969"/>
    <lineage>
        <taxon>Eukaryota</taxon>
        <taxon>Viridiplantae</taxon>
        <taxon>Streptophyta</taxon>
        <taxon>Embryophyta</taxon>
        <taxon>Tracheophyta</taxon>
        <taxon>Spermatophyta</taxon>
        <taxon>Magnoliopsida</taxon>
        <taxon>Ranunculales</taxon>
        <taxon>Ranunculaceae</taxon>
        <taxon>Thalictroideae</taxon>
        <taxon>Thalictrum</taxon>
    </lineage>
</organism>
<dbReference type="GO" id="GO:0005739">
    <property type="term" value="C:mitochondrion"/>
    <property type="evidence" value="ECO:0007669"/>
    <property type="project" value="TreeGrafter"/>
</dbReference>
<keyword evidence="1" id="KW-0809">Transit peptide</keyword>
<dbReference type="OrthoDB" id="1876874at2759"/>
<dbReference type="InterPro" id="IPR039206">
    <property type="entry name" value="MORF/ORRM1/DAG-like"/>
</dbReference>
<dbReference type="GO" id="GO:0080156">
    <property type="term" value="P:mitochondrial mRNA modification"/>
    <property type="evidence" value="ECO:0007669"/>
    <property type="project" value="TreeGrafter"/>
</dbReference>